<dbReference type="GO" id="GO:0000166">
    <property type="term" value="F:nucleotide binding"/>
    <property type="evidence" value="ECO:0007669"/>
    <property type="project" value="InterPro"/>
</dbReference>
<keyword evidence="6" id="KW-0239">DNA-directed DNA polymerase</keyword>
<dbReference type="PANTHER" id="PTHR33568:SF3">
    <property type="entry name" value="DNA-DIRECTED DNA POLYMERASE"/>
    <property type="match status" value="1"/>
</dbReference>
<sequence length="210" mass="24810">MEDLYEKTIERSEQLKKAGYNLIEMWECEWTKSKEYKKEMKQIEEEIKELEELNPRNAFFGGRTNATKLRVKGKKLKYIDICSLYPTVQCYDDYPVGHPTKIFKPRTYNTDWYGLIKCAILPPRGLYHPVLPVKNKTKSGDEKLTFPLCQLCAKLNNQKDKCSHTESQRIIRGTWCTNEVEKAIEKGYKIISIDEVWHFEKNRVICLKDM</sequence>
<dbReference type="PhylomeDB" id="D7EII0"/>
<evidence type="ECO:0000256" key="2">
    <source>
        <dbReference type="ARBA" id="ARBA00012417"/>
    </source>
</evidence>
<comment type="similarity">
    <text evidence="1">Belongs to the DNA polymerase type-B family.</text>
</comment>
<dbReference type="Proteomes" id="UP000007266">
    <property type="component" value="Unassembled WGS sequence"/>
</dbReference>
<organism evidence="10 11">
    <name type="scientific">Tribolium castaneum</name>
    <name type="common">Red flour beetle</name>
    <dbReference type="NCBI Taxonomy" id="7070"/>
    <lineage>
        <taxon>Eukaryota</taxon>
        <taxon>Metazoa</taxon>
        <taxon>Ecdysozoa</taxon>
        <taxon>Arthropoda</taxon>
        <taxon>Hexapoda</taxon>
        <taxon>Insecta</taxon>
        <taxon>Pterygota</taxon>
        <taxon>Neoptera</taxon>
        <taxon>Endopterygota</taxon>
        <taxon>Coleoptera</taxon>
        <taxon>Polyphaga</taxon>
        <taxon>Cucujiformia</taxon>
        <taxon>Tenebrionidae</taxon>
        <taxon>Tenebrionidae incertae sedis</taxon>
        <taxon>Tribolium</taxon>
    </lineage>
</organism>
<evidence type="ECO:0000256" key="3">
    <source>
        <dbReference type="ARBA" id="ARBA00022679"/>
    </source>
</evidence>
<dbReference type="SUPFAM" id="SSF56672">
    <property type="entry name" value="DNA/RNA polymerases"/>
    <property type="match status" value="1"/>
</dbReference>
<evidence type="ECO:0000256" key="6">
    <source>
        <dbReference type="ARBA" id="ARBA00022932"/>
    </source>
</evidence>
<gene>
    <name evidence="10" type="primary">GLEAN_06892</name>
    <name evidence="10" type="ORF">TcasGA2_TC006892</name>
</gene>
<keyword evidence="4" id="KW-0548">Nucleotidyltransferase</keyword>
<evidence type="ECO:0000256" key="8">
    <source>
        <dbReference type="ARBA" id="ARBA00049244"/>
    </source>
</evidence>
<dbReference type="InterPro" id="IPR004868">
    <property type="entry name" value="DNA-dir_DNA_pol_B_mt/vir"/>
</dbReference>
<keyword evidence="3" id="KW-0808">Transferase</keyword>
<evidence type="ECO:0000256" key="7">
    <source>
        <dbReference type="ARBA" id="ARBA00023125"/>
    </source>
</evidence>
<dbReference type="EC" id="2.7.7.7" evidence="2"/>
<protein>
    <recommendedName>
        <fullName evidence="2">DNA-directed DNA polymerase</fullName>
        <ecNumber evidence="2">2.7.7.7</ecNumber>
    </recommendedName>
</protein>
<dbReference type="Gene3D" id="3.90.1600.10">
    <property type="entry name" value="Palm domain of DNA polymerase"/>
    <property type="match status" value="1"/>
</dbReference>
<dbReference type="InterPro" id="IPR023211">
    <property type="entry name" value="DNA_pol_palm_dom_sf"/>
</dbReference>
<evidence type="ECO:0000313" key="11">
    <source>
        <dbReference type="Proteomes" id="UP000007266"/>
    </source>
</evidence>
<accession>D7EII0</accession>
<comment type="catalytic activity">
    <reaction evidence="8">
        <text>DNA(n) + a 2'-deoxyribonucleoside 5'-triphosphate = DNA(n+1) + diphosphate</text>
        <dbReference type="Rhea" id="RHEA:22508"/>
        <dbReference type="Rhea" id="RHEA-COMP:17339"/>
        <dbReference type="Rhea" id="RHEA-COMP:17340"/>
        <dbReference type="ChEBI" id="CHEBI:33019"/>
        <dbReference type="ChEBI" id="CHEBI:61560"/>
        <dbReference type="ChEBI" id="CHEBI:173112"/>
        <dbReference type="EC" id="2.7.7.7"/>
    </reaction>
</comment>
<dbReference type="OMA" id="YSKELGH"/>
<dbReference type="eggNOG" id="ENOG502QQ9V">
    <property type="taxonomic scope" value="Eukaryota"/>
</dbReference>
<keyword evidence="5" id="KW-0235">DNA replication</keyword>
<dbReference type="GO" id="GO:0003887">
    <property type="term" value="F:DNA-directed DNA polymerase activity"/>
    <property type="evidence" value="ECO:0007669"/>
    <property type="project" value="UniProtKB-KW"/>
</dbReference>
<evidence type="ECO:0000313" key="10">
    <source>
        <dbReference type="EMBL" id="EFA12002.1"/>
    </source>
</evidence>
<evidence type="ECO:0000256" key="4">
    <source>
        <dbReference type="ARBA" id="ARBA00022695"/>
    </source>
</evidence>
<keyword evidence="11" id="KW-1185">Reference proteome</keyword>
<dbReference type="GO" id="GO:0006260">
    <property type="term" value="P:DNA replication"/>
    <property type="evidence" value="ECO:0007669"/>
    <property type="project" value="UniProtKB-KW"/>
</dbReference>
<evidence type="ECO:0000259" key="9">
    <source>
        <dbReference type="Pfam" id="PF03175"/>
    </source>
</evidence>
<dbReference type="HOGENOM" id="CLU_112737_0_0_1"/>
<evidence type="ECO:0000256" key="5">
    <source>
        <dbReference type="ARBA" id="ARBA00022705"/>
    </source>
</evidence>
<dbReference type="PANTHER" id="PTHR33568">
    <property type="entry name" value="DNA POLYMERASE"/>
    <property type="match status" value="1"/>
</dbReference>
<evidence type="ECO:0000256" key="1">
    <source>
        <dbReference type="ARBA" id="ARBA00005755"/>
    </source>
</evidence>
<name>D7EII0_TRICA</name>
<dbReference type="EMBL" id="KQ972666">
    <property type="protein sequence ID" value="EFA12002.1"/>
    <property type="molecule type" value="Genomic_DNA"/>
</dbReference>
<proteinExistence type="inferred from homology"/>
<keyword evidence="7" id="KW-0238">DNA-binding</keyword>
<feature type="domain" description="DNA-directed DNA polymerase family B mitochondria/virus" evidence="9">
    <location>
        <begin position="51"/>
        <end position="206"/>
    </location>
</feature>
<dbReference type="InParanoid" id="D7EII0"/>
<dbReference type="GO" id="GO:0003677">
    <property type="term" value="F:DNA binding"/>
    <property type="evidence" value="ECO:0007669"/>
    <property type="project" value="UniProtKB-KW"/>
</dbReference>
<reference evidence="10 11" key="2">
    <citation type="journal article" date="2010" name="Nucleic Acids Res.">
        <title>BeetleBase in 2010: revisions to provide comprehensive genomic information for Tribolium castaneum.</title>
        <authorList>
            <person name="Kim H.S."/>
            <person name="Murphy T."/>
            <person name="Xia J."/>
            <person name="Caragea D."/>
            <person name="Park Y."/>
            <person name="Beeman R.W."/>
            <person name="Lorenzen M.D."/>
            <person name="Butcher S."/>
            <person name="Manak J.R."/>
            <person name="Brown S.J."/>
        </authorList>
    </citation>
    <scope>NUCLEOTIDE SEQUENCE [LARGE SCALE GENOMIC DNA]</scope>
    <source>
        <strain evidence="10 11">Georgia GA2</strain>
    </source>
</reference>
<dbReference type="AlphaFoldDB" id="D7EII0"/>
<reference evidence="10 11" key="1">
    <citation type="journal article" date="2008" name="Nature">
        <title>The genome of the model beetle and pest Tribolium castaneum.</title>
        <authorList>
            <consortium name="Tribolium Genome Sequencing Consortium"/>
            <person name="Richards S."/>
            <person name="Gibbs R.A."/>
            <person name="Weinstock G.M."/>
            <person name="Brown S.J."/>
            <person name="Denell R."/>
            <person name="Beeman R.W."/>
            <person name="Gibbs R."/>
            <person name="Beeman R.W."/>
            <person name="Brown S.J."/>
            <person name="Bucher G."/>
            <person name="Friedrich M."/>
            <person name="Grimmelikhuijzen C.J."/>
            <person name="Klingler M."/>
            <person name="Lorenzen M."/>
            <person name="Richards S."/>
            <person name="Roth S."/>
            <person name="Schroder R."/>
            <person name="Tautz D."/>
            <person name="Zdobnov E.M."/>
            <person name="Muzny D."/>
            <person name="Gibbs R.A."/>
            <person name="Weinstock G.M."/>
            <person name="Attaway T."/>
            <person name="Bell S."/>
            <person name="Buhay C.J."/>
            <person name="Chandrabose M.N."/>
            <person name="Chavez D."/>
            <person name="Clerk-Blankenburg K.P."/>
            <person name="Cree A."/>
            <person name="Dao M."/>
            <person name="Davis C."/>
            <person name="Chacko J."/>
            <person name="Dinh H."/>
            <person name="Dugan-Rocha S."/>
            <person name="Fowler G."/>
            <person name="Garner T.T."/>
            <person name="Garnes J."/>
            <person name="Gnirke A."/>
            <person name="Hawes A."/>
            <person name="Hernandez J."/>
            <person name="Hines S."/>
            <person name="Holder M."/>
            <person name="Hume J."/>
            <person name="Jhangiani S.N."/>
            <person name="Joshi V."/>
            <person name="Khan Z.M."/>
            <person name="Jackson L."/>
            <person name="Kovar C."/>
            <person name="Kowis A."/>
            <person name="Lee S."/>
            <person name="Lewis L.R."/>
            <person name="Margolis J."/>
            <person name="Morgan M."/>
            <person name="Nazareth L.V."/>
            <person name="Nguyen N."/>
            <person name="Okwuonu G."/>
            <person name="Parker D."/>
            <person name="Richards S."/>
            <person name="Ruiz S.J."/>
            <person name="Santibanez J."/>
            <person name="Savard J."/>
            <person name="Scherer S.E."/>
            <person name="Schneider B."/>
            <person name="Sodergren E."/>
            <person name="Tautz D."/>
            <person name="Vattahil S."/>
            <person name="Villasana D."/>
            <person name="White C.S."/>
            <person name="Wright R."/>
            <person name="Park Y."/>
            <person name="Beeman R.W."/>
            <person name="Lord J."/>
            <person name="Oppert B."/>
            <person name="Lorenzen M."/>
            <person name="Brown S."/>
            <person name="Wang L."/>
            <person name="Savard J."/>
            <person name="Tautz D."/>
            <person name="Richards S."/>
            <person name="Weinstock G."/>
            <person name="Gibbs R.A."/>
            <person name="Liu Y."/>
            <person name="Worley K."/>
            <person name="Weinstock G."/>
            <person name="Elsik C.G."/>
            <person name="Reese J.T."/>
            <person name="Elhaik E."/>
            <person name="Landan G."/>
            <person name="Graur D."/>
            <person name="Arensburger P."/>
            <person name="Atkinson P."/>
            <person name="Beeman R.W."/>
            <person name="Beidler J."/>
            <person name="Brown S.J."/>
            <person name="Demuth J.P."/>
            <person name="Drury D.W."/>
            <person name="Du Y.Z."/>
            <person name="Fujiwara H."/>
            <person name="Lorenzen M."/>
            <person name="Maselli V."/>
            <person name="Osanai M."/>
            <person name="Park Y."/>
            <person name="Robertson H.M."/>
            <person name="Tu Z."/>
            <person name="Wang J.J."/>
            <person name="Wang S."/>
            <person name="Richards S."/>
            <person name="Song H."/>
            <person name="Zhang L."/>
            <person name="Sodergren E."/>
            <person name="Werner D."/>
            <person name="Stanke M."/>
            <person name="Morgenstern B."/>
            <person name="Solovyev V."/>
            <person name="Kosarev P."/>
            <person name="Brown G."/>
            <person name="Chen H.C."/>
            <person name="Ermolaeva O."/>
            <person name="Hlavina W."/>
            <person name="Kapustin Y."/>
            <person name="Kiryutin B."/>
            <person name="Kitts P."/>
            <person name="Maglott D."/>
            <person name="Pruitt K."/>
            <person name="Sapojnikov V."/>
            <person name="Souvorov A."/>
            <person name="Mackey A.J."/>
            <person name="Waterhouse R.M."/>
            <person name="Wyder S."/>
            <person name="Zdobnov E.M."/>
            <person name="Zdobnov E.M."/>
            <person name="Wyder S."/>
            <person name="Kriventseva E.V."/>
            <person name="Kadowaki T."/>
            <person name="Bork P."/>
            <person name="Aranda M."/>
            <person name="Bao R."/>
            <person name="Beermann A."/>
            <person name="Berns N."/>
            <person name="Bolognesi R."/>
            <person name="Bonneton F."/>
            <person name="Bopp D."/>
            <person name="Brown S.J."/>
            <person name="Bucher G."/>
            <person name="Butts T."/>
            <person name="Chaumot A."/>
            <person name="Denell R.E."/>
            <person name="Ferrier D.E."/>
            <person name="Friedrich M."/>
            <person name="Gordon C.M."/>
            <person name="Jindra M."/>
            <person name="Klingler M."/>
            <person name="Lan Q."/>
            <person name="Lattorff H.M."/>
            <person name="Laudet V."/>
            <person name="von Levetsow C."/>
            <person name="Liu Z."/>
            <person name="Lutz R."/>
            <person name="Lynch J.A."/>
            <person name="da Fonseca R.N."/>
            <person name="Posnien N."/>
            <person name="Reuter R."/>
            <person name="Roth S."/>
            <person name="Savard J."/>
            <person name="Schinko J.B."/>
            <person name="Schmitt C."/>
            <person name="Schoppmeier M."/>
            <person name="Schroder R."/>
            <person name="Shippy T.D."/>
            <person name="Simonnet F."/>
            <person name="Marques-Souza H."/>
            <person name="Tautz D."/>
            <person name="Tomoyasu Y."/>
            <person name="Trauner J."/>
            <person name="Van der Zee M."/>
            <person name="Vervoort M."/>
            <person name="Wittkopp N."/>
            <person name="Wimmer E.A."/>
            <person name="Yang X."/>
            <person name="Jones A.K."/>
            <person name="Sattelle D.B."/>
            <person name="Ebert P.R."/>
            <person name="Nelson D."/>
            <person name="Scott J.G."/>
            <person name="Beeman R.W."/>
            <person name="Muthukrishnan S."/>
            <person name="Kramer K.J."/>
            <person name="Arakane Y."/>
            <person name="Beeman R.W."/>
            <person name="Zhu Q."/>
            <person name="Hogenkamp D."/>
            <person name="Dixit R."/>
            <person name="Oppert B."/>
            <person name="Jiang H."/>
            <person name="Zou Z."/>
            <person name="Marshall J."/>
            <person name="Elpidina E."/>
            <person name="Vinokurov K."/>
            <person name="Oppert C."/>
            <person name="Zou Z."/>
            <person name="Evans J."/>
            <person name="Lu Z."/>
            <person name="Zhao P."/>
            <person name="Sumathipala N."/>
            <person name="Altincicek B."/>
            <person name="Vilcinskas A."/>
            <person name="Williams M."/>
            <person name="Hultmark D."/>
            <person name="Hetru C."/>
            <person name="Jiang H."/>
            <person name="Grimmelikhuijzen C.J."/>
            <person name="Hauser F."/>
            <person name="Cazzamali G."/>
            <person name="Williamson M."/>
            <person name="Park Y."/>
            <person name="Li B."/>
            <person name="Tanaka Y."/>
            <person name="Predel R."/>
            <person name="Neupert S."/>
            <person name="Schachtner J."/>
            <person name="Verleyen P."/>
            <person name="Raible F."/>
            <person name="Bork P."/>
            <person name="Friedrich M."/>
            <person name="Walden K.K."/>
            <person name="Robertson H.M."/>
            <person name="Angeli S."/>
            <person name="Foret S."/>
            <person name="Bucher G."/>
            <person name="Schuetz S."/>
            <person name="Maleszka R."/>
            <person name="Wimmer E.A."/>
            <person name="Beeman R.W."/>
            <person name="Lorenzen M."/>
            <person name="Tomoyasu Y."/>
            <person name="Miller S.C."/>
            <person name="Grossmann D."/>
            <person name="Bucher G."/>
        </authorList>
    </citation>
    <scope>NUCLEOTIDE SEQUENCE [LARGE SCALE GENOMIC DNA]</scope>
    <source>
        <strain evidence="10 11">Georgia GA2</strain>
    </source>
</reference>
<dbReference type="InterPro" id="IPR043502">
    <property type="entry name" value="DNA/RNA_pol_sf"/>
</dbReference>
<dbReference type="Pfam" id="PF03175">
    <property type="entry name" value="DNA_pol_B_2"/>
    <property type="match status" value="1"/>
</dbReference>